<keyword evidence="1" id="KW-1133">Transmembrane helix</keyword>
<dbReference type="AlphaFoldDB" id="A0A8T0E1P0"/>
<name>A0A8T0E1P0_ARGBR</name>
<evidence type="ECO:0000313" key="2">
    <source>
        <dbReference type="EMBL" id="KAF8764632.1"/>
    </source>
</evidence>
<feature type="transmembrane region" description="Helical" evidence="1">
    <location>
        <begin position="122"/>
        <end position="142"/>
    </location>
</feature>
<keyword evidence="3" id="KW-1185">Reference proteome</keyword>
<feature type="transmembrane region" description="Helical" evidence="1">
    <location>
        <begin position="162"/>
        <end position="183"/>
    </location>
</feature>
<reference evidence="2" key="2">
    <citation type="submission" date="2020-06" db="EMBL/GenBank/DDBJ databases">
        <authorList>
            <person name="Sheffer M."/>
        </authorList>
    </citation>
    <scope>NUCLEOTIDE SEQUENCE</scope>
</reference>
<keyword evidence="1" id="KW-0472">Membrane</keyword>
<sequence>MEARQKLSVISPDLSFEFNYEARNALGDIINLSNNVIRPVRPTKRLSKPMPTEQKRSIFSCCHKNRAPPQPANADFIFYTASSKSCLQPRMSEIDILADTRNSVIRVDENQRSSLSCSRLHWLKISVILTWMLLAIATLSYIGARYNQLDDFASITKTIEGYIILGVMSAVVIAGIILLILVVTYEKEENYDDCYLESIRYPSSHFGNCTLLETRV</sequence>
<dbReference type="Proteomes" id="UP000807504">
    <property type="component" value="Unassembled WGS sequence"/>
</dbReference>
<reference evidence="2" key="1">
    <citation type="journal article" date="2020" name="bioRxiv">
        <title>Chromosome-level reference genome of the European wasp spider Argiope bruennichi: a resource for studies on range expansion and evolutionary adaptation.</title>
        <authorList>
            <person name="Sheffer M.M."/>
            <person name="Hoppe A."/>
            <person name="Krehenwinkel H."/>
            <person name="Uhl G."/>
            <person name="Kuss A.W."/>
            <person name="Jensen L."/>
            <person name="Jensen C."/>
            <person name="Gillespie R.G."/>
            <person name="Hoff K.J."/>
            <person name="Prost S."/>
        </authorList>
    </citation>
    <scope>NUCLEOTIDE SEQUENCE</scope>
</reference>
<organism evidence="2 3">
    <name type="scientific">Argiope bruennichi</name>
    <name type="common">Wasp spider</name>
    <name type="synonym">Aranea bruennichi</name>
    <dbReference type="NCBI Taxonomy" id="94029"/>
    <lineage>
        <taxon>Eukaryota</taxon>
        <taxon>Metazoa</taxon>
        <taxon>Ecdysozoa</taxon>
        <taxon>Arthropoda</taxon>
        <taxon>Chelicerata</taxon>
        <taxon>Arachnida</taxon>
        <taxon>Araneae</taxon>
        <taxon>Araneomorphae</taxon>
        <taxon>Entelegynae</taxon>
        <taxon>Araneoidea</taxon>
        <taxon>Araneidae</taxon>
        <taxon>Argiope</taxon>
    </lineage>
</organism>
<evidence type="ECO:0000313" key="3">
    <source>
        <dbReference type="Proteomes" id="UP000807504"/>
    </source>
</evidence>
<evidence type="ECO:0000256" key="1">
    <source>
        <dbReference type="SAM" id="Phobius"/>
    </source>
</evidence>
<proteinExistence type="predicted"/>
<accession>A0A8T0E1P0</accession>
<dbReference type="EMBL" id="JABXBU010002231">
    <property type="protein sequence ID" value="KAF8764632.1"/>
    <property type="molecule type" value="Genomic_DNA"/>
</dbReference>
<protein>
    <submittedName>
        <fullName evidence="2">Uncharacterized protein</fullName>
    </submittedName>
</protein>
<gene>
    <name evidence="2" type="ORF">HNY73_022689</name>
</gene>
<keyword evidence="1" id="KW-0812">Transmembrane</keyword>
<comment type="caution">
    <text evidence="2">The sequence shown here is derived from an EMBL/GenBank/DDBJ whole genome shotgun (WGS) entry which is preliminary data.</text>
</comment>